<sequence>MQFPFCRVASHVVNLNMINETGNSTAALVVNTWVERGNRKQTQECDNHDN</sequence>
<gene>
    <name evidence="1" type="ORF">SLEP1_g49094</name>
</gene>
<protein>
    <submittedName>
        <fullName evidence="1">Uncharacterized protein</fullName>
    </submittedName>
</protein>
<dbReference type="EMBL" id="BPVZ01000150">
    <property type="protein sequence ID" value="GKV41588.1"/>
    <property type="molecule type" value="Genomic_DNA"/>
</dbReference>
<accession>A0AAV5LVT6</accession>
<organism evidence="1 2">
    <name type="scientific">Rubroshorea leprosula</name>
    <dbReference type="NCBI Taxonomy" id="152421"/>
    <lineage>
        <taxon>Eukaryota</taxon>
        <taxon>Viridiplantae</taxon>
        <taxon>Streptophyta</taxon>
        <taxon>Embryophyta</taxon>
        <taxon>Tracheophyta</taxon>
        <taxon>Spermatophyta</taxon>
        <taxon>Magnoliopsida</taxon>
        <taxon>eudicotyledons</taxon>
        <taxon>Gunneridae</taxon>
        <taxon>Pentapetalae</taxon>
        <taxon>rosids</taxon>
        <taxon>malvids</taxon>
        <taxon>Malvales</taxon>
        <taxon>Dipterocarpaceae</taxon>
        <taxon>Rubroshorea</taxon>
    </lineage>
</organism>
<comment type="caution">
    <text evidence="1">The sequence shown here is derived from an EMBL/GenBank/DDBJ whole genome shotgun (WGS) entry which is preliminary data.</text>
</comment>
<name>A0AAV5LVT6_9ROSI</name>
<keyword evidence="2" id="KW-1185">Reference proteome</keyword>
<evidence type="ECO:0000313" key="2">
    <source>
        <dbReference type="Proteomes" id="UP001054252"/>
    </source>
</evidence>
<evidence type="ECO:0000313" key="1">
    <source>
        <dbReference type="EMBL" id="GKV41588.1"/>
    </source>
</evidence>
<proteinExistence type="predicted"/>
<dbReference type="Proteomes" id="UP001054252">
    <property type="component" value="Unassembled WGS sequence"/>
</dbReference>
<dbReference type="AlphaFoldDB" id="A0AAV5LVT6"/>
<reference evidence="1 2" key="1">
    <citation type="journal article" date="2021" name="Commun. Biol.">
        <title>The genome of Shorea leprosula (Dipterocarpaceae) highlights the ecological relevance of drought in aseasonal tropical rainforests.</title>
        <authorList>
            <person name="Ng K.K.S."/>
            <person name="Kobayashi M.J."/>
            <person name="Fawcett J.A."/>
            <person name="Hatakeyama M."/>
            <person name="Paape T."/>
            <person name="Ng C.H."/>
            <person name="Ang C.C."/>
            <person name="Tnah L.H."/>
            <person name="Lee C.T."/>
            <person name="Nishiyama T."/>
            <person name="Sese J."/>
            <person name="O'Brien M.J."/>
            <person name="Copetti D."/>
            <person name="Mohd Noor M.I."/>
            <person name="Ong R.C."/>
            <person name="Putra M."/>
            <person name="Sireger I.Z."/>
            <person name="Indrioko S."/>
            <person name="Kosugi Y."/>
            <person name="Izuno A."/>
            <person name="Isagi Y."/>
            <person name="Lee S.L."/>
            <person name="Shimizu K.K."/>
        </authorList>
    </citation>
    <scope>NUCLEOTIDE SEQUENCE [LARGE SCALE GENOMIC DNA]</scope>
    <source>
        <strain evidence="1">214</strain>
    </source>
</reference>